<dbReference type="CDD" id="cd06661">
    <property type="entry name" value="GGCT_like"/>
    <property type="match status" value="2"/>
</dbReference>
<protein>
    <recommendedName>
        <fullName evidence="2">glutathione-specific gamma-glutamylcyclotransferase</fullName>
        <ecNumber evidence="2">4.3.2.7</ecNumber>
    </recommendedName>
    <alternativeName>
        <fullName evidence="4">Cation transport regulator-like protein 2</fullName>
    </alternativeName>
</protein>
<keyword evidence="3" id="KW-0456">Lyase</keyword>
<evidence type="ECO:0000256" key="1">
    <source>
        <dbReference type="ARBA" id="ARBA00009662"/>
    </source>
</evidence>
<dbReference type="InterPro" id="IPR006840">
    <property type="entry name" value="ChaC"/>
</dbReference>
<comment type="similarity">
    <text evidence="1">Belongs to the gamma-glutamylcyclotransferase family. ChaC subfamily.</text>
</comment>
<dbReference type="Pfam" id="PF04752">
    <property type="entry name" value="ChaC"/>
    <property type="match status" value="2"/>
</dbReference>
<dbReference type="PANTHER" id="PTHR12192">
    <property type="entry name" value="CATION TRANSPORT PROTEIN CHAC-RELATED"/>
    <property type="match status" value="1"/>
</dbReference>
<evidence type="ECO:0000313" key="8">
    <source>
        <dbReference type="RefSeq" id="XP_019625591.1"/>
    </source>
</evidence>
<evidence type="ECO:0000256" key="6">
    <source>
        <dbReference type="ARBA" id="ARBA00048073"/>
    </source>
</evidence>
<dbReference type="AlphaFoldDB" id="A0A6P4Z7I2"/>
<gene>
    <name evidence="8" type="primary">LOC109470935</name>
</gene>
<evidence type="ECO:0000313" key="7">
    <source>
        <dbReference type="Proteomes" id="UP000515135"/>
    </source>
</evidence>
<dbReference type="InterPro" id="IPR036568">
    <property type="entry name" value="GGCT-like_sf"/>
</dbReference>
<evidence type="ECO:0000256" key="2">
    <source>
        <dbReference type="ARBA" id="ARBA00012344"/>
    </source>
</evidence>
<dbReference type="OrthoDB" id="1933483at2759"/>
<organism evidence="7 8">
    <name type="scientific">Branchiostoma belcheri</name>
    <name type="common">Amphioxus</name>
    <dbReference type="NCBI Taxonomy" id="7741"/>
    <lineage>
        <taxon>Eukaryota</taxon>
        <taxon>Metazoa</taxon>
        <taxon>Chordata</taxon>
        <taxon>Cephalochordata</taxon>
        <taxon>Leptocardii</taxon>
        <taxon>Amphioxiformes</taxon>
        <taxon>Branchiostomatidae</taxon>
        <taxon>Branchiostoma</taxon>
    </lineage>
</organism>
<evidence type="ECO:0000256" key="5">
    <source>
        <dbReference type="ARBA" id="ARBA00045227"/>
    </source>
</evidence>
<dbReference type="PANTHER" id="PTHR12192:SF2">
    <property type="entry name" value="GLUTATHIONE-SPECIFIC GAMMA-GLUTAMYLCYCLOTRANSFERASE 2"/>
    <property type="match status" value="1"/>
</dbReference>
<sequence>MWVFGYGSLTWKVDFPYKRKITGYINGFARRFWQGSTDHRGVPGKPGRVVTLVEIPEESVWGVAYEVAEDDVASVSQHLDFREKGGYTKHSVLFHPADTSVQPFTLLLYIGTDTNPEFLGDAPLSEIAEQIAHSVGPSGKNTEYLYQLAEAMRTLVPHKPDTHLFELERLVKEIETQSHNNCMGIYSICEIMLVQYTMRPLEGVSWQSSGSVSSGFTPVSWCEHSGVLGWELGLHMWIFGYGSLIWSVDFPYQKKMTGHIKGFSRRFWQGSIRYRGNPGKPGRVVTLVQDPEDCVWGVAYQLPEDNLDSVLEHLAFREDIYYKESVLFYPVDSSTQPFGVMVHISVKNENNPHYLGPASIEDMSQQIVHSSGSAGRNSEYVYKLAEFMRTVAPDKQDDQLFNLERMVRERETNCIE</sequence>
<reference evidence="8" key="1">
    <citation type="submission" date="2025-08" db="UniProtKB">
        <authorList>
            <consortium name="RefSeq"/>
        </authorList>
    </citation>
    <scope>IDENTIFICATION</scope>
    <source>
        <tissue evidence="8">Gonad</tissue>
    </source>
</reference>
<proteinExistence type="inferred from homology"/>
<dbReference type="GO" id="GO:0006751">
    <property type="term" value="P:glutathione catabolic process"/>
    <property type="evidence" value="ECO:0007669"/>
    <property type="project" value="InterPro"/>
</dbReference>
<dbReference type="RefSeq" id="XP_019625591.1">
    <property type="nucleotide sequence ID" value="XM_019770032.1"/>
</dbReference>
<dbReference type="FunFam" id="3.10.490.10:FF:000003">
    <property type="entry name" value="Gamma-glutamylcyclotransferase"/>
    <property type="match status" value="1"/>
</dbReference>
<dbReference type="Gene3D" id="3.10.490.10">
    <property type="entry name" value="Gamma-glutamyl cyclotransferase-like"/>
    <property type="match status" value="2"/>
</dbReference>
<dbReference type="GO" id="GO:0005737">
    <property type="term" value="C:cytoplasm"/>
    <property type="evidence" value="ECO:0007669"/>
    <property type="project" value="TreeGrafter"/>
</dbReference>
<keyword evidence="7" id="KW-1185">Reference proteome</keyword>
<comment type="catalytic activity">
    <reaction evidence="6">
        <text>glutathione = L-cysteinylglycine + 5-oxo-L-proline</text>
        <dbReference type="Rhea" id="RHEA:47724"/>
        <dbReference type="ChEBI" id="CHEBI:57925"/>
        <dbReference type="ChEBI" id="CHEBI:58402"/>
        <dbReference type="ChEBI" id="CHEBI:61694"/>
        <dbReference type="EC" id="4.3.2.7"/>
    </reaction>
</comment>
<evidence type="ECO:0000256" key="4">
    <source>
        <dbReference type="ARBA" id="ARBA00043195"/>
    </source>
</evidence>
<comment type="function">
    <text evidence="5">Catalyzes the cleavage of glutathione into 5-oxo-L-proline and a Cys-Gly dipeptide. Acts specifically on glutathione, but not on other gamma-glutamyl peptides.</text>
</comment>
<dbReference type="Proteomes" id="UP000515135">
    <property type="component" value="Unplaced"/>
</dbReference>
<dbReference type="SUPFAM" id="SSF110857">
    <property type="entry name" value="Gamma-glutamyl cyclotransferase-like"/>
    <property type="match status" value="2"/>
</dbReference>
<dbReference type="GeneID" id="109470935"/>
<accession>A0A6P4Z7I2</accession>
<name>A0A6P4Z7I2_BRABE</name>
<dbReference type="EC" id="4.3.2.7" evidence="2"/>
<dbReference type="InterPro" id="IPR013024">
    <property type="entry name" value="GGCT-like"/>
</dbReference>
<dbReference type="KEGG" id="bbel:109470935"/>
<dbReference type="GO" id="GO:0061928">
    <property type="term" value="F:glutathione specific gamma-glutamylcyclotransferase activity"/>
    <property type="evidence" value="ECO:0007669"/>
    <property type="project" value="UniProtKB-EC"/>
</dbReference>
<evidence type="ECO:0000256" key="3">
    <source>
        <dbReference type="ARBA" id="ARBA00023239"/>
    </source>
</evidence>